<dbReference type="Proteomes" id="UP000199181">
    <property type="component" value="Unassembled WGS sequence"/>
</dbReference>
<name>A0A1I0DPW1_9BACT</name>
<accession>A0A1I0DPW1</accession>
<gene>
    <name evidence="1" type="ORF">SAMN05443639_102636</name>
</gene>
<proteinExistence type="predicted"/>
<evidence type="ECO:0000313" key="2">
    <source>
        <dbReference type="Proteomes" id="UP000199181"/>
    </source>
</evidence>
<keyword evidence="2" id="KW-1185">Reference proteome</keyword>
<sequence>MPACRGGTGGYLEEMTGFHPQAEVSEYTIPEGCPACAADLPVRVSAKGPLAVCSHCHWIGRPVLTVTHKGLQVSVKASRA</sequence>
<organism evidence="1 2">
    <name type="scientific">Stigmatella erecta</name>
    <dbReference type="NCBI Taxonomy" id="83460"/>
    <lineage>
        <taxon>Bacteria</taxon>
        <taxon>Pseudomonadati</taxon>
        <taxon>Myxococcota</taxon>
        <taxon>Myxococcia</taxon>
        <taxon>Myxococcales</taxon>
        <taxon>Cystobacterineae</taxon>
        <taxon>Archangiaceae</taxon>
        <taxon>Stigmatella</taxon>
    </lineage>
</organism>
<reference evidence="2" key="1">
    <citation type="submission" date="2016-10" db="EMBL/GenBank/DDBJ databases">
        <authorList>
            <person name="Varghese N."/>
            <person name="Submissions S."/>
        </authorList>
    </citation>
    <scope>NUCLEOTIDE SEQUENCE [LARGE SCALE GENOMIC DNA]</scope>
    <source>
        <strain evidence="2">DSM 16858</strain>
    </source>
</reference>
<evidence type="ECO:0000313" key="1">
    <source>
        <dbReference type="EMBL" id="SET34572.1"/>
    </source>
</evidence>
<protein>
    <submittedName>
        <fullName evidence="1">Uncharacterized protein</fullName>
    </submittedName>
</protein>
<dbReference type="EMBL" id="FOIJ01000002">
    <property type="protein sequence ID" value="SET34572.1"/>
    <property type="molecule type" value="Genomic_DNA"/>
</dbReference>
<dbReference type="AlphaFoldDB" id="A0A1I0DPW1"/>